<reference evidence="2" key="1">
    <citation type="submission" date="2022-07" db="EMBL/GenBank/DDBJ databases">
        <authorList>
            <person name="Trinca V."/>
            <person name="Uliana J.V.C."/>
            <person name="Torres T.T."/>
            <person name="Ward R.J."/>
            <person name="Monesi N."/>
        </authorList>
    </citation>
    <scope>NUCLEOTIDE SEQUENCE</scope>
    <source>
        <strain evidence="2">HSMRA1968</strain>
        <tissue evidence="2">Whole embryos</tissue>
    </source>
</reference>
<evidence type="ECO:0000256" key="1">
    <source>
        <dbReference type="SAM" id="MobiDB-lite"/>
    </source>
</evidence>
<proteinExistence type="predicted"/>
<accession>A0A9Q0MP33</accession>
<sequence length="148" mass="16989">MVQMDDMESEEVANEHIESYEETVQDNATLKYETISRRRRNSSEETNDLSNYEYQDDSELGDNEIFTIDNVDDEQQPQAKRAKIIPPSSQDEHISTAVETTSNPIDKSSGVCEFEIFGNYVAAVMKNMKRNDARQLQMKIVQLINSND</sequence>
<feature type="compositionally biased region" description="Acidic residues" evidence="1">
    <location>
        <begin position="1"/>
        <end position="12"/>
    </location>
</feature>
<dbReference type="EMBL" id="WJQU01001513">
    <property type="protein sequence ID" value="KAJ6633918.1"/>
    <property type="molecule type" value="Genomic_DNA"/>
</dbReference>
<gene>
    <name evidence="2" type="ORF">Bhyg_17940</name>
</gene>
<feature type="region of interest" description="Disordered" evidence="1">
    <location>
        <begin position="1"/>
        <end position="105"/>
    </location>
</feature>
<organism evidence="2 3">
    <name type="scientific">Pseudolycoriella hygida</name>
    <dbReference type="NCBI Taxonomy" id="35572"/>
    <lineage>
        <taxon>Eukaryota</taxon>
        <taxon>Metazoa</taxon>
        <taxon>Ecdysozoa</taxon>
        <taxon>Arthropoda</taxon>
        <taxon>Hexapoda</taxon>
        <taxon>Insecta</taxon>
        <taxon>Pterygota</taxon>
        <taxon>Neoptera</taxon>
        <taxon>Endopterygota</taxon>
        <taxon>Diptera</taxon>
        <taxon>Nematocera</taxon>
        <taxon>Sciaroidea</taxon>
        <taxon>Sciaridae</taxon>
        <taxon>Pseudolycoriella</taxon>
    </lineage>
</organism>
<protein>
    <submittedName>
        <fullName evidence="2">Uncharacterized protein</fullName>
    </submittedName>
</protein>
<feature type="non-terminal residue" evidence="2">
    <location>
        <position position="148"/>
    </location>
</feature>
<keyword evidence="3" id="KW-1185">Reference proteome</keyword>
<dbReference type="AlphaFoldDB" id="A0A9Q0MP33"/>
<evidence type="ECO:0000313" key="3">
    <source>
        <dbReference type="Proteomes" id="UP001151699"/>
    </source>
</evidence>
<comment type="caution">
    <text evidence="2">The sequence shown here is derived from an EMBL/GenBank/DDBJ whole genome shotgun (WGS) entry which is preliminary data.</text>
</comment>
<dbReference type="Proteomes" id="UP001151699">
    <property type="component" value="Unassembled WGS sequence"/>
</dbReference>
<name>A0A9Q0MP33_9DIPT</name>
<evidence type="ECO:0000313" key="2">
    <source>
        <dbReference type="EMBL" id="KAJ6633918.1"/>
    </source>
</evidence>